<accession>A0A6J1H3C9</accession>
<evidence type="ECO:0000256" key="5">
    <source>
        <dbReference type="ARBA" id="ARBA00022790"/>
    </source>
</evidence>
<dbReference type="PANTHER" id="PTHR14145:SF2">
    <property type="entry name" value="COP9 SIGNALOSOME COMPLEX SUBUNIT 1"/>
    <property type="match status" value="1"/>
</dbReference>
<comment type="similarity">
    <text evidence="3">Belongs to the CSN1 family.</text>
</comment>
<dbReference type="InterPro" id="IPR019585">
    <property type="entry name" value="Rpn7/CSN1"/>
</dbReference>
<dbReference type="Pfam" id="PF01399">
    <property type="entry name" value="PCI"/>
    <property type="match status" value="1"/>
</dbReference>
<evidence type="ECO:0000256" key="2">
    <source>
        <dbReference type="ARBA" id="ARBA00004496"/>
    </source>
</evidence>
<dbReference type="AlphaFoldDB" id="A0A6J1H3C9"/>
<keyword evidence="9" id="KW-1185">Reference proteome</keyword>
<dbReference type="GO" id="GO:0008180">
    <property type="term" value="C:COP9 signalosome"/>
    <property type="evidence" value="ECO:0007669"/>
    <property type="project" value="UniProtKB-KW"/>
</dbReference>
<dbReference type="Proteomes" id="UP000504609">
    <property type="component" value="Unplaced"/>
</dbReference>
<organism evidence="9 10">
    <name type="scientific">Cucurbita moschata</name>
    <name type="common">Winter crookneck squash</name>
    <name type="synonym">Cucurbita pepo var. moschata</name>
    <dbReference type="NCBI Taxonomy" id="3662"/>
    <lineage>
        <taxon>Eukaryota</taxon>
        <taxon>Viridiplantae</taxon>
        <taxon>Streptophyta</taxon>
        <taxon>Embryophyta</taxon>
        <taxon>Tracheophyta</taxon>
        <taxon>Spermatophyta</taxon>
        <taxon>Magnoliopsida</taxon>
        <taxon>eudicotyledons</taxon>
        <taxon>Gunneridae</taxon>
        <taxon>Pentapetalae</taxon>
        <taxon>rosids</taxon>
        <taxon>fabids</taxon>
        <taxon>Cucurbitales</taxon>
        <taxon>Cucurbitaceae</taxon>
        <taxon>Cucurbiteae</taxon>
        <taxon>Cucurbita</taxon>
    </lineage>
</organism>
<sequence length="438" mass="50476">MHFWRSKSDGHSNKPKDNYGNFDSDEEGKGHSPTPFLKGGKHFDIQAYASNYHRSTKILRLIFIADRFGNANERRRRMQLEALRIAYDIAKKGNDVNVFIKIVRKIDGRLGPNYDMDENWCNSVIEGRRVMSEMLQRCAKNCEKSYTERTICAEDARNVFNSIAVFYEDHGALTRAYAFYKKSVHFCRSDKNYSELLRRLIVVVIELGQFEASGEIAEKGMQYPNLNPITMETLRCALGLARFKAHCYKDAAHQLLGVSKELGNRFSKVMAAHDIATFGALCALATFDPIEFKTSVIDNQNFHFYLDSALEVKELVRDFYLRRYCSCFRHLDNLREWLLADIYFFNHYETLYNKIRNRALIVYTEPFVAVGLQRVAVVFGTNIEAIEKQLLALINTNQIQADVDSINKVVHFPRHEGNGSFPQGLQSSVAEFDQYIIN</sequence>
<evidence type="ECO:0000256" key="6">
    <source>
        <dbReference type="ARBA" id="ARBA00023242"/>
    </source>
</evidence>
<dbReference type="SMART" id="SM00088">
    <property type="entry name" value="PINT"/>
    <property type="match status" value="1"/>
</dbReference>
<dbReference type="PANTHER" id="PTHR14145">
    <property type="entry name" value="26S PROTESOME SUBUNIT 6"/>
    <property type="match status" value="1"/>
</dbReference>
<dbReference type="KEGG" id="cmos:111460031"/>
<dbReference type="SUPFAM" id="SSF46785">
    <property type="entry name" value="Winged helix' DNA-binding domain"/>
    <property type="match status" value="1"/>
</dbReference>
<dbReference type="RefSeq" id="XP_022958876.1">
    <property type="nucleotide sequence ID" value="XM_023103108.1"/>
</dbReference>
<name>A0A6J1H3C9_CUCMO</name>
<dbReference type="InterPro" id="IPR036390">
    <property type="entry name" value="WH_DNA-bd_sf"/>
</dbReference>
<evidence type="ECO:0000259" key="8">
    <source>
        <dbReference type="SMART" id="SM00088"/>
    </source>
</evidence>
<dbReference type="InterPro" id="IPR045135">
    <property type="entry name" value="Rpn7_N"/>
</dbReference>
<gene>
    <name evidence="10" type="primary">LOC111460031</name>
</gene>
<evidence type="ECO:0000256" key="4">
    <source>
        <dbReference type="ARBA" id="ARBA00022490"/>
    </source>
</evidence>
<feature type="domain" description="PCI" evidence="8">
    <location>
        <begin position="346"/>
        <end position="428"/>
    </location>
</feature>
<dbReference type="InterPro" id="IPR000717">
    <property type="entry name" value="PCI_dom"/>
</dbReference>
<reference evidence="10" key="1">
    <citation type="submission" date="2025-08" db="UniProtKB">
        <authorList>
            <consortium name="RefSeq"/>
        </authorList>
    </citation>
    <scope>IDENTIFICATION</scope>
    <source>
        <tissue evidence="10">Young leaves</tissue>
    </source>
</reference>
<evidence type="ECO:0000313" key="10">
    <source>
        <dbReference type="RefSeq" id="XP_022958876.1"/>
    </source>
</evidence>
<keyword evidence="4" id="KW-0963">Cytoplasm</keyword>
<evidence type="ECO:0000256" key="3">
    <source>
        <dbReference type="ARBA" id="ARBA00008793"/>
    </source>
</evidence>
<keyword evidence="5" id="KW-0736">Signalosome</keyword>
<dbReference type="Gene3D" id="1.25.40.570">
    <property type="match status" value="1"/>
</dbReference>
<protein>
    <submittedName>
        <fullName evidence="10">COP9 signalosome complex subunit 1-like</fullName>
    </submittedName>
</protein>
<dbReference type="Pfam" id="PF10602">
    <property type="entry name" value="RPN7"/>
    <property type="match status" value="1"/>
</dbReference>
<evidence type="ECO:0000256" key="1">
    <source>
        <dbReference type="ARBA" id="ARBA00004123"/>
    </source>
</evidence>
<keyword evidence="6" id="KW-0539">Nucleus</keyword>
<feature type="compositionally biased region" description="Basic and acidic residues" evidence="7">
    <location>
        <begin position="1"/>
        <end position="17"/>
    </location>
</feature>
<evidence type="ECO:0000256" key="7">
    <source>
        <dbReference type="SAM" id="MobiDB-lite"/>
    </source>
</evidence>
<dbReference type="GO" id="GO:0005737">
    <property type="term" value="C:cytoplasm"/>
    <property type="evidence" value="ECO:0007669"/>
    <property type="project" value="UniProtKB-SubCell"/>
</dbReference>
<feature type="region of interest" description="Disordered" evidence="7">
    <location>
        <begin position="1"/>
        <end position="37"/>
    </location>
</feature>
<proteinExistence type="inferred from homology"/>
<comment type="subcellular location">
    <subcellularLocation>
        <location evidence="2">Cytoplasm</location>
    </subcellularLocation>
    <subcellularLocation>
        <location evidence="1">Nucleus</location>
    </subcellularLocation>
</comment>
<evidence type="ECO:0000313" key="9">
    <source>
        <dbReference type="Proteomes" id="UP000504609"/>
    </source>
</evidence>
<dbReference type="GeneID" id="111460031"/>